<sequence length="402" mass="41714">MDGDGELTTEPAGAGALLAILRDGRARTRTELVQLTGLARSTVTQRLDALADQQWIRPTDDAIFSGGRPAVAFSFNSEARTVLAADLGATHARIAVTDLATRVLAERSRDIRITEGPEHVLGWLVDEFTELLAESGRTLADVCGVGIGLPGPVEHTSGRPVNPPIMPGWDGFDVPGWLEPRLGAPVLVDNDVNIMALGEHWAASPEVEHLLFVKVGTGIGCGIITEHRLHRGAQGSAGDIGHIRVAGAADEPCRCGNTGCLEAVAGGAALAARLRDAGADAADGRDVVALVRAGNPAAIQLIRQAGRDIGDVLAALVNFFNPGVIIIGGDISDAGEHLLAGVREVIYSRSLPLATQHLSIRGRELGDRAGVIGAAVMVIDHTLSPAAVDQAIASSDAVEIAS</sequence>
<dbReference type="SUPFAM" id="SSF53067">
    <property type="entry name" value="Actin-like ATPase domain"/>
    <property type="match status" value="1"/>
</dbReference>
<dbReference type="PANTHER" id="PTHR18964:SF173">
    <property type="entry name" value="GLUCOKINASE"/>
    <property type="match status" value="1"/>
</dbReference>
<dbReference type="PANTHER" id="PTHR18964">
    <property type="entry name" value="ROK (REPRESSOR, ORF, KINASE) FAMILY"/>
    <property type="match status" value="1"/>
</dbReference>
<evidence type="ECO:0000313" key="3">
    <source>
        <dbReference type="Proteomes" id="UP000037023"/>
    </source>
</evidence>
<evidence type="ECO:0000256" key="1">
    <source>
        <dbReference type="ARBA" id="ARBA00006479"/>
    </source>
</evidence>
<dbReference type="InterPro" id="IPR043129">
    <property type="entry name" value="ATPase_NBD"/>
</dbReference>
<dbReference type="InterPro" id="IPR049874">
    <property type="entry name" value="ROK_cs"/>
</dbReference>
<proteinExistence type="inferred from homology"/>
<dbReference type="SUPFAM" id="SSF46785">
    <property type="entry name" value="Winged helix' DNA-binding domain"/>
    <property type="match status" value="1"/>
</dbReference>
<dbReference type="Gene3D" id="1.10.10.10">
    <property type="entry name" value="Winged helix-like DNA-binding domain superfamily/Winged helix DNA-binding domain"/>
    <property type="match status" value="1"/>
</dbReference>
<reference evidence="2 3" key="1">
    <citation type="submission" date="2015-06" db="EMBL/GenBank/DDBJ databases">
        <authorList>
            <person name="Hoefler B.C."/>
            <person name="Straight P.D."/>
        </authorList>
    </citation>
    <scope>NUCLEOTIDE SEQUENCE [LARGE SCALE GENOMIC DNA]</scope>
    <source>
        <strain evidence="2 3">NRRL 3427</strain>
    </source>
</reference>
<dbReference type="Pfam" id="PF00480">
    <property type="entry name" value="ROK"/>
    <property type="match status" value="1"/>
</dbReference>
<dbReference type="InterPro" id="IPR036388">
    <property type="entry name" value="WH-like_DNA-bd_sf"/>
</dbReference>
<comment type="similarity">
    <text evidence="1">Belongs to the ROK (NagC/XylR) family.</text>
</comment>
<dbReference type="PROSITE" id="PS01125">
    <property type="entry name" value="ROK"/>
    <property type="match status" value="1"/>
</dbReference>
<organism evidence="2 3">
    <name type="scientific">Streptomyces viridochromogenes</name>
    <dbReference type="NCBI Taxonomy" id="1938"/>
    <lineage>
        <taxon>Bacteria</taxon>
        <taxon>Bacillati</taxon>
        <taxon>Actinomycetota</taxon>
        <taxon>Actinomycetes</taxon>
        <taxon>Kitasatosporales</taxon>
        <taxon>Streptomycetaceae</taxon>
        <taxon>Streptomyces</taxon>
    </lineage>
</organism>
<gene>
    <name evidence="2" type="ORF">ADK34_06705</name>
</gene>
<dbReference type="InterPro" id="IPR000600">
    <property type="entry name" value="ROK"/>
</dbReference>
<comment type="caution">
    <text evidence="2">The sequence shown here is derived from an EMBL/GenBank/DDBJ whole genome shotgun (WGS) entry which is preliminary data.</text>
</comment>
<dbReference type="EMBL" id="LGUP01000037">
    <property type="protein sequence ID" value="KOG34740.1"/>
    <property type="molecule type" value="Genomic_DNA"/>
</dbReference>
<dbReference type="OrthoDB" id="3189808at2"/>
<dbReference type="PATRIC" id="fig|1938.6.peg.1466"/>
<accession>A0A0L8L9D3</accession>
<evidence type="ECO:0000313" key="2">
    <source>
        <dbReference type="EMBL" id="KOG34740.1"/>
    </source>
</evidence>
<dbReference type="Proteomes" id="UP000037023">
    <property type="component" value="Unassembled WGS sequence"/>
</dbReference>
<protein>
    <submittedName>
        <fullName evidence="2">ROK family transcriptional regulator</fullName>
    </submittedName>
</protein>
<name>A0A0L8L9D3_STRVR</name>
<dbReference type="AlphaFoldDB" id="A0A0L8L9D3"/>
<dbReference type="InterPro" id="IPR036390">
    <property type="entry name" value="WH_DNA-bd_sf"/>
</dbReference>
<dbReference type="Gene3D" id="3.30.420.40">
    <property type="match status" value="2"/>
</dbReference>